<dbReference type="Gene3D" id="3.40.50.150">
    <property type="entry name" value="Vaccinia Virus protein VP39"/>
    <property type="match status" value="1"/>
</dbReference>
<comment type="pathway">
    <text evidence="1">Lipid metabolism.</text>
</comment>
<evidence type="ECO:0000256" key="2">
    <source>
        <dbReference type="ARBA" id="ARBA00022603"/>
    </source>
</evidence>
<dbReference type="PANTHER" id="PTHR44307">
    <property type="entry name" value="PHOSPHOETHANOLAMINE METHYLTRANSFERASE"/>
    <property type="match status" value="1"/>
</dbReference>
<feature type="domain" description="Methyltransferase type 11" evidence="5">
    <location>
        <begin position="42"/>
        <end position="136"/>
    </location>
</feature>
<protein>
    <submittedName>
        <fullName evidence="6">Methyltransferase</fullName>
    </submittedName>
</protein>
<dbReference type="Proteomes" id="UP000391919">
    <property type="component" value="Unassembled WGS sequence"/>
</dbReference>
<accession>A0A5J4JGQ3</accession>
<keyword evidence="7" id="KW-1185">Reference proteome</keyword>
<keyword evidence="2 6" id="KW-0489">Methyltransferase</keyword>
<evidence type="ECO:0000259" key="5">
    <source>
        <dbReference type="Pfam" id="PF08241"/>
    </source>
</evidence>
<dbReference type="AlphaFoldDB" id="A0A5J4JGQ3"/>
<dbReference type="InterPro" id="IPR029063">
    <property type="entry name" value="SAM-dependent_MTases_sf"/>
</dbReference>
<dbReference type="Pfam" id="PF08241">
    <property type="entry name" value="Methyltransf_11"/>
    <property type="match status" value="1"/>
</dbReference>
<gene>
    <name evidence="6" type="ORF">BpJC7_25760</name>
</gene>
<evidence type="ECO:0000313" key="7">
    <source>
        <dbReference type="Proteomes" id="UP000391919"/>
    </source>
</evidence>
<dbReference type="SUPFAM" id="SSF53335">
    <property type="entry name" value="S-adenosyl-L-methionine-dependent methyltransferases"/>
    <property type="match status" value="1"/>
</dbReference>
<sequence>MGDFTYIDYLAKFGLGGAHPGGFNLSKEMLANEHIRSGSKILDAGCGTGQTAAYLFREYQADVTGLDIHPIMIEKARNRFLSEQLPVRLVAGSVEKLPFEDHTFDFVLSESVLAFVHKPSSLAEIYRVLKKGGRFIANEMTVDRKLTEEEQSEIKNFYQIDILLAEQDWKKLLETAGFRNIKVWKENLAVSGYTHSEYHFSTDLEPELFSILTRHGNLVSSYHDALSYRILTGTK</sequence>
<comment type="pathway">
    <text evidence="4">Phospholipid metabolism.</text>
</comment>
<evidence type="ECO:0000256" key="1">
    <source>
        <dbReference type="ARBA" id="ARBA00005189"/>
    </source>
</evidence>
<evidence type="ECO:0000313" key="6">
    <source>
        <dbReference type="EMBL" id="GER71273.1"/>
    </source>
</evidence>
<dbReference type="GO" id="GO:0032259">
    <property type="term" value="P:methylation"/>
    <property type="evidence" value="ECO:0007669"/>
    <property type="project" value="UniProtKB-KW"/>
</dbReference>
<dbReference type="InterPro" id="IPR013216">
    <property type="entry name" value="Methyltransf_11"/>
</dbReference>
<proteinExistence type="predicted"/>
<keyword evidence="3" id="KW-0808">Transferase</keyword>
<name>A0A5J4JGQ3_9BACI</name>
<dbReference type="PANTHER" id="PTHR44307:SF2">
    <property type="entry name" value="PHOSPHOETHANOLAMINE METHYLTRANSFERASE ISOFORM X1"/>
    <property type="match status" value="1"/>
</dbReference>
<reference evidence="6 7" key="1">
    <citation type="submission" date="2019-09" db="EMBL/GenBank/DDBJ databases">
        <title>Draft genome sequence of Bacillus sp. JC-7.</title>
        <authorList>
            <person name="Tanaka N."/>
            <person name="Shiwa Y."/>
            <person name="Fujita N."/>
            <person name="Tanasupawat S."/>
        </authorList>
    </citation>
    <scope>NUCLEOTIDE SEQUENCE [LARGE SCALE GENOMIC DNA]</scope>
    <source>
        <strain evidence="6 7">JC-7</strain>
    </source>
</reference>
<comment type="caution">
    <text evidence="6">The sequence shown here is derived from an EMBL/GenBank/DDBJ whole genome shotgun (WGS) entry which is preliminary data.</text>
</comment>
<evidence type="ECO:0000256" key="3">
    <source>
        <dbReference type="ARBA" id="ARBA00022679"/>
    </source>
</evidence>
<organism evidence="6 7">
    <name type="scientific">Weizmannia acidilactici</name>
    <dbReference type="NCBI Taxonomy" id="2607726"/>
    <lineage>
        <taxon>Bacteria</taxon>
        <taxon>Bacillati</taxon>
        <taxon>Bacillota</taxon>
        <taxon>Bacilli</taxon>
        <taxon>Bacillales</taxon>
        <taxon>Bacillaceae</taxon>
        <taxon>Heyndrickxia</taxon>
    </lineage>
</organism>
<evidence type="ECO:0000256" key="4">
    <source>
        <dbReference type="ARBA" id="ARBA00025707"/>
    </source>
</evidence>
<dbReference type="GO" id="GO:0008757">
    <property type="term" value="F:S-adenosylmethionine-dependent methyltransferase activity"/>
    <property type="evidence" value="ECO:0007669"/>
    <property type="project" value="InterPro"/>
</dbReference>
<dbReference type="EMBL" id="BKZQ01000042">
    <property type="protein sequence ID" value="GER71273.1"/>
    <property type="molecule type" value="Genomic_DNA"/>
</dbReference>
<dbReference type="RefSeq" id="WP_253693916.1">
    <property type="nucleotide sequence ID" value="NZ_BKZQ01000042.1"/>
</dbReference>
<dbReference type="CDD" id="cd02440">
    <property type="entry name" value="AdoMet_MTases"/>
    <property type="match status" value="1"/>
</dbReference>